<protein>
    <submittedName>
        <fullName evidence="2">Toll/interleukin-1 receptor domain-containing protein</fullName>
    </submittedName>
</protein>
<dbReference type="RefSeq" id="WP_151541286.1">
    <property type="nucleotide sequence ID" value="NZ_WBMR01000047.1"/>
</dbReference>
<dbReference type="InterPro" id="IPR000157">
    <property type="entry name" value="TIR_dom"/>
</dbReference>
<organism evidence="2 3">
    <name type="scientific">Actinomadura montaniterrae</name>
    <dbReference type="NCBI Taxonomy" id="1803903"/>
    <lineage>
        <taxon>Bacteria</taxon>
        <taxon>Bacillati</taxon>
        <taxon>Actinomycetota</taxon>
        <taxon>Actinomycetes</taxon>
        <taxon>Streptosporangiales</taxon>
        <taxon>Thermomonosporaceae</taxon>
        <taxon>Actinomadura</taxon>
    </lineage>
</organism>
<dbReference type="Pfam" id="PF13676">
    <property type="entry name" value="TIR_2"/>
    <property type="match status" value="1"/>
</dbReference>
<keyword evidence="2" id="KW-0675">Receptor</keyword>
<dbReference type="PROSITE" id="PS50104">
    <property type="entry name" value="TIR"/>
    <property type="match status" value="1"/>
</dbReference>
<reference evidence="2 3" key="1">
    <citation type="submission" date="2019-09" db="EMBL/GenBank/DDBJ databases">
        <title>Actinomadura physcomitrii sp. nov., a novel actinomycete isolated from moss [Physcomitrium sphaericum (Ludw) Fuernr].</title>
        <authorList>
            <person name="Liu C."/>
            <person name="Zhuang X."/>
        </authorList>
    </citation>
    <scope>NUCLEOTIDE SEQUENCE [LARGE SCALE GENOMIC DNA]</scope>
    <source>
        <strain evidence="2 3">CYP1-1B</strain>
    </source>
</reference>
<dbReference type="Pfam" id="PF24698">
    <property type="entry name" value="DUF7662"/>
    <property type="match status" value="1"/>
</dbReference>
<keyword evidence="3" id="KW-1185">Reference proteome</keyword>
<gene>
    <name evidence="2" type="ORF">F9B16_18235</name>
</gene>
<dbReference type="GO" id="GO:0007165">
    <property type="term" value="P:signal transduction"/>
    <property type="evidence" value="ECO:0007669"/>
    <property type="project" value="InterPro"/>
</dbReference>
<feature type="domain" description="TIR" evidence="1">
    <location>
        <begin position="123"/>
        <end position="251"/>
    </location>
</feature>
<dbReference type="Gene3D" id="3.40.50.10140">
    <property type="entry name" value="Toll/interleukin-1 receptor homology (TIR) domain"/>
    <property type="match status" value="1"/>
</dbReference>
<dbReference type="OrthoDB" id="3480230at2"/>
<accession>A0A6L3VSJ0</accession>
<dbReference type="SMART" id="SM00255">
    <property type="entry name" value="TIR"/>
    <property type="match status" value="1"/>
</dbReference>
<evidence type="ECO:0000313" key="2">
    <source>
        <dbReference type="EMBL" id="KAB2380119.1"/>
    </source>
</evidence>
<dbReference type="InterPro" id="IPR056079">
    <property type="entry name" value="DUF7662"/>
</dbReference>
<dbReference type="Proteomes" id="UP000483004">
    <property type="component" value="Unassembled WGS sequence"/>
</dbReference>
<dbReference type="AlphaFoldDB" id="A0A6L3VSJ0"/>
<evidence type="ECO:0000313" key="3">
    <source>
        <dbReference type="Proteomes" id="UP000483004"/>
    </source>
</evidence>
<dbReference type="SUPFAM" id="SSF52200">
    <property type="entry name" value="Toll/Interleukin receptor TIR domain"/>
    <property type="match status" value="1"/>
</dbReference>
<evidence type="ECO:0000259" key="1">
    <source>
        <dbReference type="PROSITE" id="PS50104"/>
    </source>
</evidence>
<comment type="caution">
    <text evidence="2">The sequence shown here is derived from an EMBL/GenBank/DDBJ whole genome shotgun (WGS) entry which is preliminary data.</text>
</comment>
<proteinExistence type="predicted"/>
<dbReference type="InterPro" id="IPR035897">
    <property type="entry name" value="Toll_tir_struct_dom_sf"/>
</dbReference>
<dbReference type="EMBL" id="WBMR01000047">
    <property type="protein sequence ID" value="KAB2380119.1"/>
    <property type="molecule type" value="Genomic_DNA"/>
</dbReference>
<sequence length="386" mass="43151">MAKYDALRDHLIARRDDEISVIMGFGEIEALVGSLPQSAWTHRAWWANDSKVQAQAWRSAGWRVESVDQSTEQVVFARSLVGDALGNRRSIEASSNQGPGRTERRHRISAAELTNAPVAERQPRIRVFLCHASQDKQATRNLYELLTGAGYDVWFDERNLLPGQDWEYEIRAAVKRSDAVIAVISRHSVNKVGFIQRELRLVLDAADERPEGVIFLIPLRLDDTPVPARLAKWQWLDATGPAWLDRLVDALGTVESFASSDNPDSVPGSGDSPVAVDFLGLEFNPEVLSPGQTMQLSYRVRLLSERTLPVTLGASLLGRNGDEYFDALRDREVQLAPDTAVYRRHLQLPLAVPAGTYRLVGAVWWRRVGQRRLATLDRGFVVSVVP</sequence>
<name>A0A6L3VSJ0_9ACTN</name>